<evidence type="ECO:0000313" key="2">
    <source>
        <dbReference type="EMBL" id="KAL3687976.1"/>
    </source>
</evidence>
<feature type="region of interest" description="Disordered" evidence="1">
    <location>
        <begin position="147"/>
        <end position="176"/>
    </location>
</feature>
<dbReference type="AlphaFoldDB" id="A0ABD3HAW8"/>
<proteinExistence type="predicted"/>
<gene>
    <name evidence="2" type="ORF">R1sor_014285</name>
</gene>
<dbReference type="EMBL" id="JBJQOH010000004">
    <property type="protein sequence ID" value="KAL3687976.1"/>
    <property type="molecule type" value="Genomic_DNA"/>
</dbReference>
<dbReference type="Proteomes" id="UP001633002">
    <property type="component" value="Unassembled WGS sequence"/>
</dbReference>
<sequence length="375" mass="41306">MVYKKVLLFLREDGNDLQNALAGWTKQQTDPIVFIGGQHIGGSDSKYFACTSWGVVSRLCWTANNPTIMALREAQLLWPDVPIVALFPWLWKRSGDATALGWRRRVLLAEVRRSPDLIKSFRHTRALEPALEPALLLQGKLEKLPPLNLDGGHDPSSHKTLLSPPSSPPKGPRELTTCLGPSRQAADFSSARNCTFGPPLGSKSWKSDIISVAEPGEMAEGFLQTVAANMRIGATGKARKKRGSQLPKFSSLSSLVASCPRFMIVGGLPRFMGRHTQVLPDGQEVGSYLFRRTLRWMVGGWRNRIVICTGRYGPPAALVKAFLDSGAKAVITPSADPPEPSSPEMVLMVEAALEHALEAHVKQQYQYRCHLTQFF</sequence>
<protein>
    <submittedName>
        <fullName evidence="2">Uncharacterized protein</fullName>
    </submittedName>
</protein>
<comment type="caution">
    <text evidence="2">The sequence shown here is derived from an EMBL/GenBank/DDBJ whole genome shotgun (WGS) entry which is preliminary data.</text>
</comment>
<reference evidence="2 3" key="1">
    <citation type="submission" date="2024-09" db="EMBL/GenBank/DDBJ databases">
        <title>Chromosome-scale assembly of Riccia sorocarpa.</title>
        <authorList>
            <person name="Paukszto L."/>
        </authorList>
    </citation>
    <scope>NUCLEOTIDE SEQUENCE [LARGE SCALE GENOMIC DNA]</scope>
    <source>
        <strain evidence="2">LP-2024</strain>
        <tissue evidence="2">Aerial parts of the thallus</tissue>
    </source>
</reference>
<organism evidence="2 3">
    <name type="scientific">Riccia sorocarpa</name>
    <dbReference type="NCBI Taxonomy" id="122646"/>
    <lineage>
        <taxon>Eukaryota</taxon>
        <taxon>Viridiplantae</taxon>
        <taxon>Streptophyta</taxon>
        <taxon>Embryophyta</taxon>
        <taxon>Marchantiophyta</taxon>
        <taxon>Marchantiopsida</taxon>
        <taxon>Marchantiidae</taxon>
        <taxon>Marchantiales</taxon>
        <taxon>Ricciaceae</taxon>
        <taxon>Riccia</taxon>
    </lineage>
</organism>
<dbReference type="Gene3D" id="3.40.30.10">
    <property type="entry name" value="Glutaredoxin"/>
    <property type="match status" value="1"/>
</dbReference>
<accession>A0ABD3HAW8</accession>
<evidence type="ECO:0000313" key="3">
    <source>
        <dbReference type="Proteomes" id="UP001633002"/>
    </source>
</evidence>
<keyword evidence="3" id="KW-1185">Reference proteome</keyword>
<evidence type="ECO:0000256" key="1">
    <source>
        <dbReference type="SAM" id="MobiDB-lite"/>
    </source>
</evidence>
<name>A0ABD3HAW8_9MARC</name>